<protein>
    <submittedName>
        <fullName evidence="2">Uncharacterized protein</fullName>
    </submittedName>
</protein>
<keyword evidence="3" id="KW-1185">Reference proteome</keyword>
<gene>
    <name evidence="2" type="ORF">B0H16DRAFT_552823</name>
</gene>
<dbReference type="AlphaFoldDB" id="A0AAD7ME16"/>
<accession>A0AAD7ME16</accession>
<dbReference type="EMBL" id="JARKIB010000357">
    <property type="protein sequence ID" value="KAJ7712792.1"/>
    <property type="molecule type" value="Genomic_DNA"/>
</dbReference>
<dbReference type="Proteomes" id="UP001215598">
    <property type="component" value="Unassembled WGS sequence"/>
</dbReference>
<evidence type="ECO:0000313" key="2">
    <source>
        <dbReference type="EMBL" id="KAJ7712792.1"/>
    </source>
</evidence>
<comment type="caution">
    <text evidence="2">The sequence shown here is derived from an EMBL/GenBank/DDBJ whole genome shotgun (WGS) entry which is preliminary data.</text>
</comment>
<feature type="chain" id="PRO_5042015556" evidence="1">
    <location>
        <begin position="22"/>
        <end position="159"/>
    </location>
</feature>
<evidence type="ECO:0000313" key="3">
    <source>
        <dbReference type="Proteomes" id="UP001215598"/>
    </source>
</evidence>
<evidence type="ECO:0000256" key="1">
    <source>
        <dbReference type="SAM" id="SignalP"/>
    </source>
</evidence>
<proteinExistence type="predicted"/>
<reference evidence="2" key="1">
    <citation type="submission" date="2023-03" db="EMBL/GenBank/DDBJ databases">
        <title>Massive genome expansion in bonnet fungi (Mycena s.s.) driven by repeated elements and novel gene families across ecological guilds.</title>
        <authorList>
            <consortium name="Lawrence Berkeley National Laboratory"/>
            <person name="Harder C.B."/>
            <person name="Miyauchi S."/>
            <person name="Viragh M."/>
            <person name="Kuo A."/>
            <person name="Thoen E."/>
            <person name="Andreopoulos B."/>
            <person name="Lu D."/>
            <person name="Skrede I."/>
            <person name="Drula E."/>
            <person name="Henrissat B."/>
            <person name="Morin E."/>
            <person name="Kohler A."/>
            <person name="Barry K."/>
            <person name="LaButti K."/>
            <person name="Morin E."/>
            <person name="Salamov A."/>
            <person name="Lipzen A."/>
            <person name="Mereny Z."/>
            <person name="Hegedus B."/>
            <person name="Baldrian P."/>
            <person name="Stursova M."/>
            <person name="Weitz H."/>
            <person name="Taylor A."/>
            <person name="Grigoriev I.V."/>
            <person name="Nagy L.G."/>
            <person name="Martin F."/>
            <person name="Kauserud H."/>
        </authorList>
    </citation>
    <scope>NUCLEOTIDE SEQUENCE</scope>
    <source>
        <strain evidence="2">CBHHK182m</strain>
    </source>
</reference>
<feature type="signal peptide" evidence="1">
    <location>
        <begin position="1"/>
        <end position="21"/>
    </location>
</feature>
<organism evidence="2 3">
    <name type="scientific">Mycena metata</name>
    <dbReference type="NCBI Taxonomy" id="1033252"/>
    <lineage>
        <taxon>Eukaryota</taxon>
        <taxon>Fungi</taxon>
        <taxon>Dikarya</taxon>
        <taxon>Basidiomycota</taxon>
        <taxon>Agaricomycotina</taxon>
        <taxon>Agaricomycetes</taxon>
        <taxon>Agaricomycetidae</taxon>
        <taxon>Agaricales</taxon>
        <taxon>Marasmiineae</taxon>
        <taxon>Mycenaceae</taxon>
        <taxon>Mycena</taxon>
    </lineage>
</organism>
<sequence>MATESRICFSILLFATLLASADISLQVIVYKSDVVCGTRRVILGHLLPLETRRNRSDRWLDMQRVSLELAAGANKANNSDVVYGARRRAFLGKIHTSARRTRFGSPRPNSGNSTNIPFFGLAPRHLLWITTPLGTYGPKIEGRVQTWQEFQFSRLRSSK</sequence>
<name>A0AAD7ME16_9AGAR</name>
<keyword evidence="1" id="KW-0732">Signal</keyword>